<evidence type="ECO:0000313" key="2">
    <source>
        <dbReference type="EMBL" id="SNS08409.1"/>
    </source>
</evidence>
<dbReference type="NCBIfam" id="TIGR02594">
    <property type="entry name" value="TIGR02594 family protein"/>
    <property type="match status" value="1"/>
</dbReference>
<name>A0A239BLE5_9FLAO</name>
<reference evidence="2 3" key="1">
    <citation type="submission" date="2017-06" db="EMBL/GenBank/DDBJ databases">
        <authorList>
            <person name="Kim H.J."/>
            <person name="Triplett B.A."/>
        </authorList>
    </citation>
    <scope>NUCLEOTIDE SEQUENCE [LARGE SCALE GENOMIC DNA]</scope>
    <source>
        <strain evidence="2 3">DSM 25597</strain>
    </source>
</reference>
<sequence length="140" mass="16183">MIKHMKYAFSQYGIQEKKGTKNNPEVIKYFKELGYKGKQLKEETAWCSAFVNWVFKMSDAPYTGKLDARSWLELGMETNNPQLGDVVVFWEESKRSKRGHVGFYINQIDDEVFVLGGNQNNQVNISSYPVSKLLGYRVII</sequence>
<proteinExistence type="predicted"/>
<dbReference type="InterPro" id="IPR038765">
    <property type="entry name" value="Papain-like_cys_pep_sf"/>
</dbReference>
<dbReference type="Pfam" id="PF05257">
    <property type="entry name" value="CHAP"/>
    <property type="match status" value="1"/>
</dbReference>
<dbReference type="InterPro" id="IPR007921">
    <property type="entry name" value="CHAP_dom"/>
</dbReference>
<dbReference type="OrthoDB" id="9813532at2"/>
<gene>
    <name evidence="2" type="ORF">SAMN06265376_106251</name>
</gene>
<evidence type="ECO:0000313" key="3">
    <source>
        <dbReference type="Proteomes" id="UP000198379"/>
    </source>
</evidence>
<organism evidence="2 3">
    <name type="scientific">Dokdonia pacifica</name>
    <dbReference type="NCBI Taxonomy" id="1627892"/>
    <lineage>
        <taxon>Bacteria</taxon>
        <taxon>Pseudomonadati</taxon>
        <taxon>Bacteroidota</taxon>
        <taxon>Flavobacteriia</taxon>
        <taxon>Flavobacteriales</taxon>
        <taxon>Flavobacteriaceae</taxon>
        <taxon>Dokdonia</taxon>
    </lineage>
</organism>
<protein>
    <submittedName>
        <fullName evidence="2">TIGR02594 family protein</fullName>
    </submittedName>
</protein>
<dbReference type="InterPro" id="IPR013423">
    <property type="entry name" value="CHP02594"/>
</dbReference>
<feature type="domain" description="Peptidase C51" evidence="1">
    <location>
        <begin position="43"/>
        <end position="118"/>
    </location>
</feature>
<dbReference type="Gene3D" id="3.90.1720.10">
    <property type="entry name" value="endopeptidase domain like (from Nostoc punctiforme)"/>
    <property type="match status" value="1"/>
</dbReference>
<dbReference type="RefSeq" id="WP_089372858.1">
    <property type="nucleotide sequence ID" value="NZ_BMEP01000005.1"/>
</dbReference>
<accession>A0A239BLE5</accession>
<evidence type="ECO:0000259" key="1">
    <source>
        <dbReference type="Pfam" id="PF05257"/>
    </source>
</evidence>
<dbReference type="SUPFAM" id="SSF54001">
    <property type="entry name" value="Cysteine proteinases"/>
    <property type="match status" value="1"/>
</dbReference>
<dbReference type="Proteomes" id="UP000198379">
    <property type="component" value="Unassembled WGS sequence"/>
</dbReference>
<dbReference type="EMBL" id="FZNY01000006">
    <property type="protein sequence ID" value="SNS08409.1"/>
    <property type="molecule type" value="Genomic_DNA"/>
</dbReference>
<keyword evidence="3" id="KW-1185">Reference proteome</keyword>
<dbReference type="AlphaFoldDB" id="A0A239BLE5"/>